<comment type="caution">
    <text evidence="2">The sequence shown here is derived from an EMBL/GenBank/DDBJ whole genome shotgun (WGS) entry which is preliminary data.</text>
</comment>
<feature type="region of interest" description="Disordered" evidence="1">
    <location>
        <begin position="183"/>
        <end position="230"/>
    </location>
</feature>
<dbReference type="Proteomes" id="UP000290288">
    <property type="component" value="Unassembled WGS sequence"/>
</dbReference>
<evidence type="ECO:0000313" key="2">
    <source>
        <dbReference type="EMBL" id="RXW11928.1"/>
    </source>
</evidence>
<dbReference type="EMBL" id="SDEE01001514">
    <property type="protein sequence ID" value="RXW11928.1"/>
    <property type="molecule type" value="Genomic_DNA"/>
</dbReference>
<gene>
    <name evidence="2" type="ORF">EST38_g13927</name>
</gene>
<feature type="compositionally biased region" description="Polar residues" evidence="1">
    <location>
        <begin position="183"/>
        <end position="201"/>
    </location>
</feature>
<evidence type="ECO:0000256" key="1">
    <source>
        <dbReference type="SAM" id="MobiDB-lite"/>
    </source>
</evidence>
<keyword evidence="3" id="KW-1185">Reference proteome</keyword>
<sequence length="457" mass="48580">MYWPIWNAQTETNSNDSAVNTGNGNLFLDLPSMDYSPEVGSSFNSDIGLSQFPDAVNPGPLAPGQVDAAPGAPSEPELVSIPVINATRPNPKLPSGGLSDFTDSLETWSPQRLQQPPIWRDSTLPETSFLSAPLDTWQQVETAGPSSAAPTLDVAQVPQASSSAHLDLAGPSRETAVWQHSTLPANSCSSPASVTDAQQTEAGPPAESSLDEANPTQDDSPRPTQPHPAFVFDPEFLASFSIFPSEPVAPSTMDHTSFGVCNNFDWMEPSVENNNQLNVLNSQNPQPFLTPQPVVNDAQSPSGPSFHGMTMASPAMGNIHLPQSLQPGPQTASGPNSVFSQSGMGPSGYGAPTLYGSPFRMRALAPASMANAQRRQFVPQIANGAHNSDFRSQTYLMGQSGYDVLLNGSSSRTGVAVPVGNLNVQAGALFRWLPPEYHRRPCIVLNLVEFPNALNLP</sequence>
<evidence type="ECO:0000313" key="3">
    <source>
        <dbReference type="Proteomes" id="UP000290288"/>
    </source>
</evidence>
<accession>A0A4V1Q1K7</accession>
<protein>
    <submittedName>
        <fullName evidence="2">Uncharacterized protein</fullName>
    </submittedName>
</protein>
<feature type="region of interest" description="Disordered" evidence="1">
    <location>
        <begin position="323"/>
        <end position="343"/>
    </location>
</feature>
<name>A0A4V1Q1K7_9AGAR</name>
<proteinExistence type="predicted"/>
<organism evidence="2 3">
    <name type="scientific">Candolleomyces aberdarensis</name>
    <dbReference type="NCBI Taxonomy" id="2316362"/>
    <lineage>
        <taxon>Eukaryota</taxon>
        <taxon>Fungi</taxon>
        <taxon>Dikarya</taxon>
        <taxon>Basidiomycota</taxon>
        <taxon>Agaricomycotina</taxon>
        <taxon>Agaricomycetes</taxon>
        <taxon>Agaricomycetidae</taxon>
        <taxon>Agaricales</taxon>
        <taxon>Agaricineae</taxon>
        <taxon>Psathyrellaceae</taxon>
        <taxon>Candolleomyces</taxon>
    </lineage>
</organism>
<dbReference type="AlphaFoldDB" id="A0A4V1Q1K7"/>
<reference evidence="2 3" key="1">
    <citation type="submission" date="2019-01" db="EMBL/GenBank/DDBJ databases">
        <title>Draft genome sequence of Psathyrella aberdarensis IHI B618.</title>
        <authorList>
            <person name="Buettner E."/>
            <person name="Kellner H."/>
        </authorList>
    </citation>
    <scope>NUCLEOTIDE SEQUENCE [LARGE SCALE GENOMIC DNA]</scope>
    <source>
        <strain evidence="2 3">IHI B618</strain>
    </source>
</reference>